<evidence type="ECO:0000313" key="3">
    <source>
        <dbReference type="Proteomes" id="UP001302812"/>
    </source>
</evidence>
<keyword evidence="1" id="KW-1133">Transmembrane helix</keyword>
<evidence type="ECO:0000256" key="1">
    <source>
        <dbReference type="SAM" id="Phobius"/>
    </source>
</evidence>
<keyword evidence="3" id="KW-1185">Reference proteome</keyword>
<proteinExistence type="predicted"/>
<accession>A0AAN6YW51</accession>
<comment type="caution">
    <text evidence="2">The sequence shown here is derived from an EMBL/GenBank/DDBJ whole genome shotgun (WGS) entry which is preliminary data.</text>
</comment>
<feature type="transmembrane region" description="Helical" evidence="1">
    <location>
        <begin position="134"/>
        <end position="157"/>
    </location>
</feature>
<dbReference type="GeneID" id="89942597"/>
<protein>
    <submittedName>
        <fullName evidence="2">Uncharacterized protein</fullName>
    </submittedName>
</protein>
<evidence type="ECO:0000313" key="2">
    <source>
        <dbReference type="EMBL" id="KAK4116271.1"/>
    </source>
</evidence>
<sequence>MDVVSTYSVASLAWLSAQALPLIVWPSLVSTLLRADTTNAPYGGAPAASLEGYFARSLGLSQLALGLLLLVLSGALPLDSMVEDPPTTTHNKSNGTTPPSPYANAAVLISALYHAASAFYAYTRYYSTGGRAVAYLFGCVGASVLATFGLWVLLFAGESQRRVRVSRRTGADKDTSGWPFRNVVADRKRR</sequence>
<keyword evidence="1" id="KW-0472">Membrane</keyword>
<feature type="transmembrane region" description="Helical" evidence="1">
    <location>
        <begin position="63"/>
        <end position="82"/>
    </location>
</feature>
<reference evidence="2" key="2">
    <citation type="submission" date="2023-05" db="EMBL/GenBank/DDBJ databases">
        <authorList>
            <consortium name="Lawrence Berkeley National Laboratory"/>
            <person name="Steindorff A."/>
            <person name="Hensen N."/>
            <person name="Bonometti L."/>
            <person name="Westerberg I."/>
            <person name="Brannstrom I.O."/>
            <person name="Guillou S."/>
            <person name="Cros-Aarteil S."/>
            <person name="Calhoun S."/>
            <person name="Haridas S."/>
            <person name="Kuo A."/>
            <person name="Mondo S."/>
            <person name="Pangilinan J."/>
            <person name="Riley R."/>
            <person name="Labutti K."/>
            <person name="Andreopoulos B."/>
            <person name="Lipzen A."/>
            <person name="Chen C."/>
            <person name="Yanf M."/>
            <person name="Daum C."/>
            <person name="Ng V."/>
            <person name="Clum A."/>
            <person name="Ohm R."/>
            <person name="Martin F."/>
            <person name="Silar P."/>
            <person name="Natvig D."/>
            <person name="Lalanne C."/>
            <person name="Gautier V."/>
            <person name="Ament-Velasquez S.L."/>
            <person name="Kruys A."/>
            <person name="Hutchinson M.I."/>
            <person name="Powell A.J."/>
            <person name="Barry K."/>
            <person name="Miller A.N."/>
            <person name="Grigoriev I.V."/>
            <person name="Debuchy R."/>
            <person name="Gladieux P."/>
            <person name="Thoren M.H."/>
            <person name="Johannesson H."/>
        </authorList>
    </citation>
    <scope>NUCLEOTIDE SEQUENCE</scope>
    <source>
        <strain evidence="2">CBS 508.74</strain>
    </source>
</reference>
<gene>
    <name evidence="2" type="ORF">N656DRAFT_826146</name>
</gene>
<dbReference type="RefSeq" id="XP_064673841.1">
    <property type="nucleotide sequence ID" value="XM_064818470.1"/>
</dbReference>
<keyword evidence="1" id="KW-0812">Transmembrane</keyword>
<dbReference type="EMBL" id="MU853333">
    <property type="protein sequence ID" value="KAK4116271.1"/>
    <property type="molecule type" value="Genomic_DNA"/>
</dbReference>
<dbReference type="PANTHER" id="PTHR39605">
    <property type="entry name" value="MAJOR FACILITATOR SUPERFAMILY (MFS) PROFILE DOMAIN-CONTAINING PROTEIN"/>
    <property type="match status" value="1"/>
</dbReference>
<feature type="transmembrane region" description="Helical" evidence="1">
    <location>
        <begin position="102"/>
        <end position="122"/>
    </location>
</feature>
<name>A0AAN6YW51_9PEZI</name>
<dbReference type="PANTHER" id="PTHR39605:SF1">
    <property type="entry name" value="MAJOR FACILITATOR SUPERFAMILY (MFS) PROFILE DOMAIN-CONTAINING PROTEIN"/>
    <property type="match status" value="1"/>
</dbReference>
<organism evidence="2 3">
    <name type="scientific">Canariomyces notabilis</name>
    <dbReference type="NCBI Taxonomy" id="2074819"/>
    <lineage>
        <taxon>Eukaryota</taxon>
        <taxon>Fungi</taxon>
        <taxon>Dikarya</taxon>
        <taxon>Ascomycota</taxon>
        <taxon>Pezizomycotina</taxon>
        <taxon>Sordariomycetes</taxon>
        <taxon>Sordariomycetidae</taxon>
        <taxon>Sordariales</taxon>
        <taxon>Chaetomiaceae</taxon>
        <taxon>Canariomyces</taxon>
    </lineage>
</organism>
<dbReference type="Proteomes" id="UP001302812">
    <property type="component" value="Unassembled WGS sequence"/>
</dbReference>
<dbReference type="AlphaFoldDB" id="A0AAN6YW51"/>
<reference evidence="2" key="1">
    <citation type="journal article" date="2023" name="Mol. Phylogenet. Evol.">
        <title>Genome-scale phylogeny and comparative genomics of the fungal order Sordariales.</title>
        <authorList>
            <person name="Hensen N."/>
            <person name="Bonometti L."/>
            <person name="Westerberg I."/>
            <person name="Brannstrom I.O."/>
            <person name="Guillou S."/>
            <person name="Cros-Aarteil S."/>
            <person name="Calhoun S."/>
            <person name="Haridas S."/>
            <person name="Kuo A."/>
            <person name="Mondo S."/>
            <person name="Pangilinan J."/>
            <person name="Riley R."/>
            <person name="LaButti K."/>
            <person name="Andreopoulos B."/>
            <person name="Lipzen A."/>
            <person name="Chen C."/>
            <person name="Yan M."/>
            <person name="Daum C."/>
            <person name="Ng V."/>
            <person name="Clum A."/>
            <person name="Steindorff A."/>
            <person name="Ohm R.A."/>
            <person name="Martin F."/>
            <person name="Silar P."/>
            <person name="Natvig D.O."/>
            <person name="Lalanne C."/>
            <person name="Gautier V."/>
            <person name="Ament-Velasquez S.L."/>
            <person name="Kruys A."/>
            <person name="Hutchinson M.I."/>
            <person name="Powell A.J."/>
            <person name="Barry K."/>
            <person name="Miller A.N."/>
            <person name="Grigoriev I.V."/>
            <person name="Debuchy R."/>
            <person name="Gladieux P."/>
            <person name="Hiltunen Thoren M."/>
            <person name="Johannesson H."/>
        </authorList>
    </citation>
    <scope>NUCLEOTIDE SEQUENCE</scope>
    <source>
        <strain evidence="2">CBS 508.74</strain>
    </source>
</reference>